<dbReference type="Gene3D" id="3.10.100.10">
    <property type="entry name" value="Mannose-Binding Protein A, subunit A"/>
    <property type="match status" value="3"/>
</dbReference>
<dbReference type="PROSITE" id="PS50041">
    <property type="entry name" value="C_TYPE_LECTIN_2"/>
    <property type="match status" value="3"/>
</dbReference>
<dbReference type="EMBL" id="JBBPFD010000020">
    <property type="protein sequence ID" value="KAK7883903.1"/>
    <property type="molecule type" value="Genomic_DNA"/>
</dbReference>
<dbReference type="AlphaFoldDB" id="A0AAW0MWF8"/>
<keyword evidence="2" id="KW-1133">Transmembrane helix</keyword>
<evidence type="ECO:0000313" key="4">
    <source>
        <dbReference type="EMBL" id="KAK7883903.1"/>
    </source>
</evidence>
<dbReference type="InterPro" id="IPR016187">
    <property type="entry name" value="CTDL_fold"/>
</dbReference>
<evidence type="ECO:0000313" key="5">
    <source>
        <dbReference type="Proteomes" id="UP001460270"/>
    </source>
</evidence>
<evidence type="ECO:0000256" key="1">
    <source>
        <dbReference type="ARBA" id="ARBA00023157"/>
    </source>
</evidence>
<feature type="domain" description="C-type lectin" evidence="3">
    <location>
        <begin position="160"/>
        <end position="276"/>
    </location>
</feature>
<dbReference type="InterPro" id="IPR001304">
    <property type="entry name" value="C-type_lectin-like"/>
</dbReference>
<dbReference type="InterPro" id="IPR018378">
    <property type="entry name" value="C-type_lectin_CS"/>
</dbReference>
<comment type="caution">
    <text evidence="4">The sequence shown here is derived from an EMBL/GenBank/DDBJ whole genome shotgun (WGS) entry which is preliminary data.</text>
</comment>
<feature type="transmembrane region" description="Helical" evidence="2">
    <location>
        <begin position="134"/>
        <end position="153"/>
    </location>
</feature>
<evidence type="ECO:0000256" key="2">
    <source>
        <dbReference type="SAM" id="Phobius"/>
    </source>
</evidence>
<dbReference type="PANTHER" id="PTHR45784">
    <property type="entry name" value="C-TYPE LECTIN DOMAIN FAMILY 20 MEMBER A-RELATED"/>
    <property type="match status" value="1"/>
</dbReference>
<protein>
    <recommendedName>
        <fullName evidence="3">C-type lectin domain-containing protein</fullName>
    </recommendedName>
</protein>
<feature type="domain" description="C-type lectin" evidence="3">
    <location>
        <begin position="281"/>
        <end position="356"/>
    </location>
</feature>
<gene>
    <name evidence="4" type="ORF">WMY93_027026</name>
</gene>
<dbReference type="Proteomes" id="UP001460270">
    <property type="component" value="Unassembled WGS sequence"/>
</dbReference>
<dbReference type="SUPFAM" id="SSF56436">
    <property type="entry name" value="C-type lectin-like"/>
    <property type="match status" value="3"/>
</dbReference>
<dbReference type="PANTHER" id="PTHR45784:SF3">
    <property type="entry name" value="C-TYPE LECTIN DOMAIN FAMILY 4 MEMBER K-LIKE-RELATED"/>
    <property type="match status" value="1"/>
</dbReference>
<evidence type="ECO:0000259" key="3">
    <source>
        <dbReference type="PROSITE" id="PS50041"/>
    </source>
</evidence>
<keyword evidence="2" id="KW-0812">Transmembrane</keyword>
<dbReference type="PROSITE" id="PS00615">
    <property type="entry name" value="C_TYPE_LECTIN_1"/>
    <property type="match status" value="1"/>
</dbReference>
<dbReference type="InterPro" id="IPR016186">
    <property type="entry name" value="C-type_lectin-like/link_sf"/>
</dbReference>
<keyword evidence="5" id="KW-1185">Reference proteome</keyword>
<feature type="domain" description="C-type lectin" evidence="3">
    <location>
        <begin position="459"/>
        <end position="547"/>
    </location>
</feature>
<proteinExistence type="predicted"/>
<organism evidence="4 5">
    <name type="scientific">Mugilogobius chulae</name>
    <name type="common">yellowstripe goby</name>
    <dbReference type="NCBI Taxonomy" id="88201"/>
    <lineage>
        <taxon>Eukaryota</taxon>
        <taxon>Metazoa</taxon>
        <taxon>Chordata</taxon>
        <taxon>Craniata</taxon>
        <taxon>Vertebrata</taxon>
        <taxon>Euteleostomi</taxon>
        <taxon>Actinopterygii</taxon>
        <taxon>Neopterygii</taxon>
        <taxon>Teleostei</taxon>
        <taxon>Neoteleostei</taxon>
        <taxon>Acanthomorphata</taxon>
        <taxon>Gobiaria</taxon>
        <taxon>Gobiiformes</taxon>
        <taxon>Gobioidei</taxon>
        <taxon>Gobiidae</taxon>
        <taxon>Gobionellinae</taxon>
        <taxon>Mugilogobius</taxon>
    </lineage>
</organism>
<keyword evidence="2" id="KW-0472">Membrane</keyword>
<accession>A0AAW0MWF8</accession>
<keyword evidence="1" id="KW-1015">Disulfide bond</keyword>
<dbReference type="Pfam" id="PF00059">
    <property type="entry name" value="Lectin_C"/>
    <property type="match status" value="3"/>
</dbReference>
<sequence>MTSNQTKWGAHTLIVSYRSLSETGGVDREALRGYVKLRRIAGLRIPQAPEPRLTKHARSLVEQSHNTLCTAAEYKRSKPDRRSIRALLSQRRGNKAHALTHPHRAHAFRGQQPRQRKHVLETGTKKSRGRKQNFQVIFMMHFIYFFLHVALAFHEVYMQYYSIDQELNWSEAQQYCREHYTDLATVSSMEDLMRMKTLKSDTWIGKFDDPASWQGVMGNDSNSWRWSATGNTSPGGYQNWKSNEPNNYLSNNYCVHITNGLWADAGCQHTIAFACFTGSTGGSKEFILVTAVKTWEEARSYCREHYTDLAVIEDAAENSAVAALNPSSNVWIGLYREAWRWSDGSTSTFTNWATMERKRIHVMKMKNQAAVDLSDSSISTLNQIQSYLLNMGLTDLKQVSSPCVRLCACLCMWSEQASPLGSGARALQSERKSDSSDEQKLFQPCAGSVSCFHTTFYKYHFINTRLNWTDAQQYCRQYYTDLATFWSLEDVNRVERPSSYGSVAWIGLFDDVNSWQGIMGNDSNSWRWSVTGNTSPGGYESWRSDRPYYYAEYDSV</sequence>
<name>A0AAW0MWF8_9GOBI</name>
<reference evidence="5" key="1">
    <citation type="submission" date="2024-04" db="EMBL/GenBank/DDBJ databases">
        <title>Salinicola lusitanus LLJ914,a marine bacterium isolated from the Okinawa Trough.</title>
        <authorList>
            <person name="Li J."/>
        </authorList>
    </citation>
    <scope>NUCLEOTIDE SEQUENCE [LARGE SCALE GENOMIC DNA]</scope>
</reference>
<dbReference type="SMART" id="SM00034">
    <property type="entry name" value="CLECT"/>
    <property type="match status" value="3"/>
</dbReference>